<protein>
    <submittedName>
        <fullName evidence="1">Uncharacterized protein</fullName>
    </submittedName>
</protein>
<organism evidence="1 2">
    <name type="scientific">Persea americana</name>
    <name type="common">Avocado</name>
    <dbReference type="NCBI Taxonomy" id="3435"/>
    <lineage>
        <taxon>Eukaryota</taxon>
        <taxon>Viridiplantae</taxon>
        <taxon>Streptophyta</taxon>
        <taxon>Embryophyta</taxon>
        <taxon>Tracheophyta</taxon>
        <taxon>Spermatophyta</taxon>
        <taxon>Magnoliopsida</taxon>
        <taxon>Magnoliidae</taxon>
        <taxon>Laurales</taxon>
        <taxon>Lauraceae</taxon>
        <taxon>Persea</taxon>
    </lineage>
</organism>
<evidence type="ECO:0000313" key="1">
    <source>
        <dbReference type="EMBL" id="KAJ8616903.1"/>
    </source>
</evidence>
<evidence type="ECO:0000313" key="2">
    <source>
        <dbReference type="Proteomes" id="UP001234297"/>
    </source>
</evidence>
<sequence>MMPNITLLFFHHLRQSSSSFLFTISKPHFFLLFFFFFFISSSSYSASLPHACDPKTLPNATFLRSDQLTVLISGFSTSRLPHLRSLASSYASSPSVAAVLILWFNPHTPSQTLSKALDLPSSSSASPISLIRHPSSSLNARFLPRRQIRTRAVAVCDDDIDLPPPSLEFAFKIWRSDPARLVGFFARSHDLDLDRRSWIYTVHPDRFSMVLTKFMILGTRYLHRYSCSPEYREMRAAVDRMRNCEDILMNFVVAHEAGVGPTLVGTRRKVRDWGDLRNDDDDDKKNSSSGGGGGGGGGENETVGSVGISKRVGHMERRGECIREFHRGLGRMPLRYSYGKVVEEVGEQGLCEKGGKLVLCDE</sequence>
<dbReference type="EMBL" id="CM056812">
    <property type="protein sequence ID" value="KAJ8616903.1"/>
    <property type="molecule type" value="Genomic_DNA"/>
</dbReference>
<dbReference type="Proteomes" id="UP001234297">
    <property type="component" value="Chromosome 4"/>
</dbReference>
<proteinExistence type="predicted"/>
<accession>A0ACC2K7I6</accession>
<keyword evidence="2" id="KW-1185">Reference proteome</keyword>
<name>A0ACC2K7I6_PERAE</name>
<gene>
    <name evidence="1" type="ORF">MRB53_013089</name>
</gene>
<comment type="caution">
    <text evidence="1">The sequence shown here is derived from an EMBL/GenBank/DDBJ whole genome shotgun (WGS) entry which is preliminary data.</text>
</comment>
<reference evidence="1 2" key="1">
    <citation type="journal article" date="2022" name="Hortic Res">
        <title>A haplotype resolved chromosomal level avocado genome allows analysis of novel avocado genes.</title>
        <authorList>
            <person name="Nath O."/>
            <person name="Fletcher S.J."/>
            <person name="Hayward A."/>
            <person name="Shaw L.M."/>
            <person name="Masouleh A.K."/>
            <person name="Furtado A."/>
            <person name="Henry R.J."/>
            <person name="Mitter N."/>
        </authorList>
    </citation>
    <scope>NUCLEOTIDE SEQUENCE [LARGE SCALE GENOMIC DNA]</scope>
    <source>
        <strain evidence="2">cv. Hass</strain>
    </source>
</reference>